<reference evidence="1 2" key="1">
    <citation type="journal article" date="2012" name="J. Virol.">
        <title>Complete Genome Sequence of Aeromonas hydrophila Phage CC2.</title>
        <authorList>
            <person name="Shen C.J."/>
            <person name="Liu Y.J."/>
            <person name="Lu C.P."/>
        </authorList>
    </citation>
    <scope>NUCLEOTIDE SEQUENCE [LARGE SCALE GENOMIC DNA]</scope>
</reference>
<evidence type="ECO:0000313" key="2">
    <source>
        <dbReference type="Proteomes" id="UP000009016"/>
    </source>
</evidence>
<proteinExistence type="predicted"/>
<sequence length="83" mass="9579">MKIKYVNYNYIPVDFHGICLIVPYKFKDGWVAMNDGGTVFAFINRPHSSLGYWLDDKPGFDTETIATVETDIPWCDTIVRVMK</sequence>
<name>I6WMB4_9CAUD</name>
<organism evidence="1 2">
    <name type="scientific">Aeromonas phage CC2</name>
    <dbReference type="NCBI Taxonomy" id="1204516"/>
    <lineage>
        <taxon>Viruses</taxon>
        <taxon>Duplodnaviria</taxon>
        <taxon>Heunggongvirae</taxon>
        <taxon>Uroviricota</taxon>
        <taxon>Caudoviricetes</taxon>
        <taxon>Pantevenvirales</taxon>
        <taxon>Straboviridae</taxon>
        <taxon>Emmerichvirinae</taxon>
        <taxon>Ceceduovirus</taxon>
        <taxon>Ceceduovirus cc2</taxon>
    </lineage>
</organism>
<dbReference type="KEGG" id="vg:14016370"/>
<dbReference type="GeneID" id="14016370"/>
<gene>
    <name evidence="1" type="ORF">CC2_077</name>
</gene>
<evidence type="ECO:0000313" key="1">
    <source>
        <dbReference type="EMBL" id="AFN39333.1"/>
    </source>
</evidence>
<dbReference type="OrthoDB" id="36743at10239"/>
<protein>
    <submittedName>
        <fullName evidence="1">Uncharacterized protein</fullName>
    </submittedName>
</protein>
<dbReference type="Proteomes" id="UP000009016">
    <property type="component" value="Segment"/>
</dbReference>
<keyword evidence="2" id="KW-1185">Reference proteome</keyword>
<dbReference type="RefSeq" id="YP_007010103.1">
    <property type="nucleotide sequence ID" value="NC_019538.1"/>
</dbReference>
<dbReference type="EMBL" id="JX123262">
    <property type="protein sequence ID" value="AFN39333.1"/>
    <property type="molecule type" value="Genomic_DNA"/>
</dbReference>
<accession>I6WMB4</accession>